<accession>A0ACB9RWB3</accession>
<dbReference type="EMBL" id="CM042882">
    <property type="protein sequence ID" value="KAI4383200.1"/>
    <property type="molecule type" value="Genomic_DNA"/>
</dbReference>
<gene>
    <name evidence="1" type="ORF">MLD38_009067</name>
</gene>
<evidence type="ECO:0000313" key="1">
    <source>
        <dbReference type="EMBL" id="KAI4383200.1"/>
    </source>
</evidence>
<name>A0ACB9RWB3_9MYRT</name>
<protein>
    <submittedName>
        <fullName evidence="1">Uncharacterized protein</fullName>
    </submittedName>
</protein>
<organism evidence="1 2">
    <name type="scientific">Melastoma candidum</name>
    <dbReference type="NCBI Taxonomy" id="119954"/>
    <lineage>
        <taxon>Eukaryota</taxon>
        <taxon>Viridiplantae</taxon>
        <taxon>Streptophyta</taxon>
        <taxon>Embryophyta</taxon>
        <taxon>Tracheophyta</taxon>
        <taxon>Spermatophyta</taxon>
        <taxon>Magnoliopsida</taxon>
        <taxon>eudicotyledons</taxon>
        <taxon>Gunneridae</taxon>
        <taxon>Pentapetalae</taxon>
        <taxon>rosids</taxon>
        <taxon>malvids</taxon>
        <taxon>Myrtales</taxon>
        <taxon>Melastomataceae</taxon>
        <taxon>Melastomatoideae</taxon>
        <taxon>Melastomateae</taxon>
        <taxon>Melastoma</taxon>
    </lineage>
</organism>
<sequence>MEARVEAQAHHFYRMGPVVGKRSLDWDLNDWKWDGDLFTARPLNPVAPADYRGHQLFPLDNGVSAAGNSSNCSSSCSDDVNVGALNRQKEMEKHGGVIGVDNEVNGLSLKLGGRGFPVSESDAGDWERSNVKKAKTSGVSTSRAVCQVEDCGADLSSAKDYHKRHKVCELHSKTSKALVGGALQRFCQQCSRFHALSEFDEGKRSCRRRLAGHNRRRRKTNPETTPNPNALNDEQASSYLLMTLLKILSSMHTNESRAAPDQDLLTHIIRSLTNNHGGSGETNILGLLLGTQDILNGGQAALTKSEVISTVLSKGHEGPSVLSLPQAGEPSLPLIPNAGDAAVGQSKLNNFDLNDIYVDSDDGMDDLDRSPVPANVGGNSLDCPPWMRRESHQSSPPQISGTSDSASAQSPSSSSGGTQGRTDRIVFKLFGKEPNDFPHLLRSQILGWLSNSPTDIESHIRPGCIILTIYLRQPEDSWEELSYNMNSSISRLLDVSDDIFWKSGWMYIRVQHQIALIYEGNVVIEKSLPLMDMSCSSILSIKPIAVTVSKRTEFYIKGLALRQPASRLLCSLEGKYLIQQTIEELVDGNDDPDFQEEMQCVKFSCSIPATTGRGFIEIEDCGFPGSFFPFIVAEENVCQEIRTLEDVLEFSGSDTDAHGHAKLETKNQALDFIHEMGWILHRNGVRARLGDLDPNTDLFSFRRFEWLIEFSVDHDWCSVVKKLLDILFNGIVGAGDQPCLHTAVLKLGLVHRAVRRNSRPLVDLLLRYAPLSASEGVGEEMMSFYHGSSQKFLFRPDAAGPAGLTPLHIAAGKDGSEDVLDALTDDPAMVGVEAWKTARDSTGSTPEDYARLRGHYSYIHLVKKKMKRRTSVPHIVVDIPSATQSDNDSQKQTKGPPSASFELGKARPTTIQQGCKQCTRNLTHGLGGRSLLYRPTMLSMVAIAAVCVCVALLFKSCPEVHYVFRPFRWEMLDYGSS</sequence>
<evidence type="ECO:0000313" key="2">
    <source>
        <dbReference type="Proteomes" id="UP001057402"/>
    </source>
</evidence>
<reference evidence="2" key="1">
    <citation type="journal article" date="2023" name="Front. Plant Sci.">
        <title>Chromosomal-level genome assembly of Melastoma candidum provides insights into trichome evolution.</title>
        <authorList>
            <person name="Zhong Y."/>
            <person name="Wu W."/>
            <person name="Sun C."/>
            <person name="Zou P."/>
            <person name="Liu Y."/>
            <person name="Dai S."/>
            <person name="Zhou R."/>
        </authorList>
    </citation>
    <scope>NUCLEOTIDE SEQUENCE [LARGE SCALE GENOMIC DNA]</scope>
</reference>
<proteinExistence type="predicted"/>
<dbReference type="Proteomes" id="UP001057402">
    <property type="component" value="Chromosome 3"/>
</dbReference>
<comment type="caution">
    <text evidence="1">The sequence shown here is derived from an EMBL/GenBank/DDBJ whole genome shotgun (WGS) entry which is preliminary data.</text>
</comment>
<keyword evidence="2" id="KW-1185">Reference proteome</keyword>